<dbReference type="WBParaSite" id="SMUV_0000223001-mRNA-1">
    <property type="protein sequence ID" value="SMUV_0000223001-mRNA-1"/>
    <property type="gene ID" value="SMUV_0000223001"/>
</dbReference>
<feature type="transmembrane region" description="Helical" evidence="1">
    <location>
        <begin position="464"/>
        <end position="486"/>
    </location>
</feature>
<dbReference type="SMART" id="SM00703">
    <property type="entry name" value="NRF"/>
    <property type="match status" value="4"/>
</dbReference>
<proteinExistence type="predicted"/>
<feature type="transmembrane region" description="Helical" evidence="1">
    <location>
        <begin position="665"/>
        <end position="688"/>
    </location>
</feature>
<dbReference type="PANTHER" id="PTHR11161:SF0">
    <property type="entry name" value="O-ACYLTRANSFERASE LIKE PROTEIN"/>
    <property type="match status" value="1"/>
</dbReference>
<feature type="transmembrane region" description="Helical" evidence="1">
    <location>
        <begin position="1390"/>
        <end position="1409"/>
    </location>
</feature>
<dbReference type="GO" id="GO:0016747">
    <property type="term" value="F:acyltransferase activity, transferring groups other than amino-acyl groups"/>
    <property type="evidence" value="ECO:0007669"/>
    <property type="project" value="InterPro"/>
</dbReference>
<feature type="transmembrane region" description="Helical" evidence="1">
    <location>
        <begin position="1861"/>
        <end position="1879"/>
    </location>
</feature>
<feature type="transmembrane region" description="Helical" evidence="1">
    <location>
        <begin position="1429"/>
        <end position="1447"/>
    </location>
</feature>
<feature type="transmembrane region" description="Helical" evidence="1">
    <location>
        <begin position="2110"/>
        <end position="2129"/>
    </location>
</feature>
<keyword evidence="1" id="KW-0472">Membrane</keyword>
<accession>A0A0N5ADH8</accession>
<feature type="transmembrane region" description="Helical" evidence="1">
    <location>
        <begin position="2512"/>
        <end position="2535"/>
    </location>
</feature>
<feature type="domain" description="Nose resistant-to-fluoxetine protein N-terminal" evidence="3">
    <location>
        <begin position="1525"/>
        <end position="1680"/>
    </location>
</feature>
<feature type="domain" description="Nose resistant-to-fluoxetine protein N-terminal" evidence="3">
    <location>
        <begin position="75"/>
        <end position="212"/>
    </location>
</feature>
<feature type="transmembrane region" description="Helical" evidence="1">
    <location>
        <begin position="385"/>
        <end position="403"/>
    </location>
</feature>
<feature type="transmembrane region" description="Helical" evidence="1">
    <location>
        <begin position="636"/>
        <end position="653"/>
    </location>
</feature>
<evidence type="ECO:0000256" key="2">
    <source>
        <dbReference type="SAM" id="SignalP"/>
    </source>
</evidence>
<feature type="transmembrane region" description="Helical" evidence="1">
    <location>
        <begin position="595"/>
        <end position="615"/>
    </location>
</feature>
<feature type="transmembrane region" description="Helical" evidence="1">
    <location>
        <begin position="553"/>
        <end position="575"/>
    </location>
</feature>
<feature type="transmembrane region" description="Helical" evidence="1">
    <location>
        <begin position="1204"/>
        <end position="1224"/>
    </location>
</feature>
<protein>
    <submittedName>
        <fullName evidence="5">NRF domain-containing protein</fullName>
    </submittedName>
</protein>
<feature type="domain" description="Nose resistant-to-fluoxetine protein N-terminal" evidence="3">
    <location>
        <begin position="834"/>
        <end position="973"/>
    </location>
</feature>
<feature type="transmembrane region" description="Helical" evidence="1">
    <location>
        <begin position="2695"/>
        <end position="2718"/>
    </location>
</feature>
<organism evidence="4 5">
    <name type="scientific">Syphacia muris</name>
    <dbReference type="NCBI Taxonomy" id="451379"/>
    <lineage>
        <taxon>Eukaryota</taxon>
        <taxon>Metazoa</taxon>
        <taxon>Ecdysozoa</taxon>
        <taxon>Nematoda</taxon>
        <taxon>Chromadorea</taxon>
        <taxon>Rhabditida</taxon>
        <taxon>Spirurina</taxon>
        <taxon>Oxyuridomorpha</taxon>
        <taxon>Oxyuroidea</taxon>
        <taxon>Oxyuridae</taxon>
        <taxon>Syphacia</taxon>
    </lineage>
</organism>
<feature type="transmembrane region" description="Helical" evidence="1">
    <location>
        <begin position="2031"/>
        <end position="2050"/>
    </location>
</feature>
<keyword evidence="1" id="KW-1133">Transmembrane helix</keyword>
<feature type="transmembrane region" description="Helical" evidence="1">
    <location>
        <begin position="2401"/>
        <end position="2421"/>
    </location>
</feature>
<feature type="transmembrane region" description="Helical" evidence="1">
    <location>
        <begin position="1690"/>
        <end position="1714"/>
    </location>
</feature>
<keyword evidence="2" id="KW-0732">Signal</keyword>
<feature type="signal peptide" evidence="2">
    <location>
        <begin position="1"/>
        <end position="23"/>
    </location>
</feature>
<dbReference type="InterPro" id="IPR006621">
    <property type="entry name" value="Nose-resist-to-fluoxetine_N"/>
</dbReference>
<feature type="transmembrane region" description="Helical" evidence="1">
    <location>
        <begin position="1231"/>
        <end position="1250"/>
    </location>
</feature>
<feature type="transmembrane region" description="Helical" evidence="1">
    <location>
        <begin position="522"/>
        <end position="541"/>
    </location>
</feature>
<feature type="transmembrane region" description="Helical" evidence="1">
    <location>
        <begin position="2000"/>
        <end position="2019"/>
    </location>
</feature>
<dbReference type="Pfam" id="PF01757">
    <property type="entry name" value="Acyl_transf_3"/>
    <property type="match status" value="4"/>
</dbReference>
<sequence length="2939" mass="339499">MPIMYWQLKLCIIIYLLFHCTEASSHLQQLDSLRHQFQTVDELPKFNIDVIKTPKCREDMQHWLVSLNNFINSMSLDCGNDTDCIDYKTRMSTANMFAAQQIDAFGRIPSGLLTMNTLWQGSWEECLSVVSPQEASYETQFCWQKLATPITLLASGESTFTPEICLSQSISSWSTCMPKSCTDEDITALFQSLNPTTSNNSLYLFCDNECRPTGPPKKKAGFWVMIIILGVTGVVMIASTLFDYLTDYPDGRYKKLRSGTGMLCFLAFSMYTNGSQILSVEKRPGQIECLHCIRVFSMTWVTIGHVYMQYLYSDDLLQLMHENQNFLTLAFTNAFFSVDTFLFVGGLLLTFLFIKDIDRRPSNLKSGPYWILYYLHRILRLSPPYWLWLGFTIVFFDFLTPGPTKMSIITSTMGCHKSWWRNILYINNLFDLENLCMGHSWYLALDMQIHVFAPLFLVPLALHYLGGIASGVILIAVSTAMNYWAYYKWDLPATMMGFFTGAGTVDFAKTTYFQQYIYFASWIRYTPYIIGGWTGYFLYILRKHNIKLKSKLHWLIVVVLWICATLIAIACVYGLFDYVRNKELNTFTRASYYNWSRIGWSLSLAWVVIACEHNIAGPIKDFMEQQLWAPFSRLTYCAYLVHFILISVVFAMARQPLHFVNVMHVYIVGGLPVFVLSYVVAFIWSCAYEMPALKLEKMFIAACFGNVGRHRTNREQKEVEAKIENKVKAVAAAENGAYAEIKDAESGKDKISDGLKADDTKLPSNDAEGYLISRSSAAKPKIAPKPRVFVNSDTVGWFLGRWSLKSYDVIENESCKNDMTYWIDCLNKYSIAFATNCSNSTEPNCEQRKLKKKEDNFFAIRQLDSFGRVPAELLFGNMIWLGSWEECMAVRSANRSDYRTKYCYAHVGLTFDVKFVKTKFYDLDEFQDDNICSSPVLARWTVCMPRSCSEKEVLNFLSASVKSVTKSVQICKVECYPYNPPPKDTLFWIVISFFIGLVLLAVAATAADYCTDSEKYSRLRQSSKLRYIIPFSIYSNGAEILNGEKIPGQINCLHCLRACTMIWIVASHVLEMHLSGDNPLEAVKSTEFFLNDIFVNAYFSVDTFLFVGGLLLAYVFFKEMDRNPDLVHSPVYWFLYYVHRYIRLSIPYFMLILFGVAVYDKMTYGPGLPNNQFNIDACKTEWWKNALYFNNFLGNKGTCMPHTWYLAADMQIHIIAPILLVPLLLSRTIGFLIAAFLLLVTTALNYFLIIKYDFPVNYVGFFMDMYKPEKLRWFEQMLYNAPWARFSPYLIGVLTGYFLHKTRNKTLKMHWSTAVLLWCVTISILCGCIFGLYNYLQGPEYAISSFARASYHNWSKVGWGLSLAWIVVACEKNWAGPIKNLLEQTMWAPLGRLTYCAFLVHFPLIGILHSWDRRPYHYINVFYTFIRESFPIIVACYIFALAWSSIVEIPSCKLEKMAIKALFGLKTNQRGIIVKQKMLPLRQHLFCLLCIMDVGYTFRIFDNFELVEKFTDPVERALNHTLTPESRCRNDVLYWFQSLHQFTKALISNCNDADISDVVLTILAKILYSEVDSFGRIPANVLEHNTFWLGSWEECLDINSMNKPNYKTQFCYMQFSSSLISSHYVLRDYQMTDMCRSPLLLRWSICVPNSCNEQDITTIFRNFYNQTNGPLQLCSIKCRQKAIPPSNKSFVFVLALLLLLTILLIVSTLLDYVLSQRFKTTKNIPTSVQCILTFSLFTNGSEVLSLKKDPEQIQCLYCIRTITACWIIMGNAYAYYLDAGLILGLVGTSISRLNFARANRINNSDNPITMLQHSEDTANKIFLSSHMGADTFFFISGLMVSYMFFKSVVNGKQKFHSPTYWIKLSPAYFMVIIFVAVIYNHLTIGPLSFERILDPKACTTDWWWNVLYINKVYGNGGNCLPQSWYLAVDFQLYAIAPVVLILLHISSTAGYSAIVVVLVATAAINCAVYIKYDLPVNYVIYFADIYDNTITTNYNRLVNYAIWLRNTPYLVGVFTGYFLRRHQKKCFHLKTNFITLAWIGAVLLGISCIFGLDDIFYRFSQKYCKIVKVITAYCLRFAWTLVLAWIIVACENEYAGVLKNVMELNLWRPLGRLTYCAFLTQNFLLPLIFSMERHPLHFVNSYFIFFRDVVPMVVVTFVLSFFWSCFFEIPFIKQESLVLRIIRSRRRRQFKDSDNITKNETLLLQKIFDRVENERYKLTKPFEDIVNYSLISNFQCQSDTRYWLRSIDEFSYALSMNCTQGDKDCLYFKQYLVDKYSFAAKQLDSYGRIPADLFSLISIWMGSWKECMNVRSPQRSDYKTQFCYFYVGLSIPIKSDYLAGVKKTDDICDSPILPKWSVCVPRSCPDEDITAVFRSFNDANNTLVKFCRAECRPATLPKPTLGFWITVYISIFVITFLLVATSSAFDYCTESEKYKEYRERFAIQCFLKFSMYTNGAEILSVKKVPNRINCLESIRAITITWVMIGHVLAIYLEGDNTLQTLENTVYILNDVFTTAYVAVDTFFFLSGLLVGYIFFKALSKNPENIKSPLFWILYYVHRYLRLSPPYFIFIAAAAVFSDYVTFGPVIFFEMISGVPCQTEWWRNVLYINKMYDNGGDCLPHTWYLAADMQMFIFAPLILIPLFISPKTGFSIGIIMVLVSMTINYGIFFKYDFPANYIGYFSEIYKNNNRANYDQMVYYAVWLRFTPYLVGIFTGYFLFKTQRRKLHLHWCFAILLWIASFLTGIACVYSLYDYFQGPSHRISTFASASYNFWARIGWAMAMAWVVISCEKNWAGPIKNFLEQGFWYPFGRLTYCAYLVHALAIPLIYSMGNRPIHYVSTQHAYSDILVKYHIFQYVREALPLFVITFIIAFIWCVFFEVPFAKLEALLVGRFVGNRLRQQPKAEKLIIKSILPKIDNFIGSGTEKAESLDDEGETVCKL</sequence>
<feature type="transmembrane region" description="Helical" evidence="1">
    <location>
        <begin position="2473"/>
        <end position="2492"/>
    </location>
</feature>
<feature type="transmembrane region" description="Helical" evidence="1">
    <location>
        <begin position="986"/>
        <end position="1007"/>
    </location>
</feature>
<feature type="transmembrane region" description="Helical" evidence="1">
    <location>
        <begin position="330"/>
        <end position="354"/>
    </location>
</feature>
<evidence type="ECO:0000259" key="3">
    <source>
        <dbReference type="SMART" id="SM00703"/>
    </source>
</evidence>
<dbReference type="PANTHER" id="PTHR11161">
    <property type="entry name" value="O-ACYLTRANSFERASE"/>
    <property type="match status" value="1"/>
</dbReference>
<dbReference type="InterPro" id="IPR052728">
    <property type="entry name" value="O2_lipid_transport_reg"/>
</dbReference>
<feature type="transmembrane region" description="Helical" evidence="1">
    <location>
        <begin position="292"/>
        <end position="310"/>
    </location>
</feature>
<feature type="domain" description="Nose resistant-to-fluoxetine protein N-terminal" evidence="3">
    <location>
        <begin position="2262"/>
        <end position="2393"/>
    </location>
</feature>
<feature type="transmembrane region" description="Helical" evidence="1">
    <location>
        <begin position="2622"/>
        <end position="2642"/>
    </location>
</feature>
<keyword evidence="4" id="KW-1185">Reference proteome</keyword>
<feature type="transmembrane region" description="Helical" evidence="1">
    <location>
        <begin position="2859"/>
        <end position="2881"/>
    </location>
</feature>
<dbReference type="Pfam" id="PF20146">
    <property type="entry name" value="NRF"/>
    <property type="match status" value="4"/>
</dbReference>
<feature type="transmembrane region" description="Helical" evidence="1">
    <location>
        <begin position="2149"/>
        <end position="2172"/>
    </location>
</feature>
<feature type="transmembrane region" description="Helical" evidence="1">
    <location>
        <begin position="1282"/>
        <end position="1299"/>
    </location>
</feature>
<keyword evidence="1" id="KW-0812">Transmembrane</keyword>
<name>A0A0N5ADH8_9BILA</name>
<dbReference type="InterPro" id="IPR002656">
    <property type="entry name" value="Acyl_transf_3_dom"/>
</dbReference>
<evidence type="ECO:0000313" key="5">
    <source>
        <dbReference type="WBParaSite" id="SMUV_0000223001-mRNA-1"/>
    </source>
</evidence>
<feature type="transmembrane region" description="Helical" evidence="1">
    <location>
        <begin position="220"/>
        <end position="245"/>
    </location>
</feature>
<feature type="transmembrane region" description="Helical" evidence="1">
    <location>
        <begin position="2070"/>
        <end position="2090"/>
    </location>
</feature>
<evidence type="ECO:0000256" key="1">
    <source>
        <dbReference type="SAM" id="Phobius"/>
    </source>
</evidence>
<reference evidence="5" key="1">
    <citation type="submission" date="2016-04" db="UniProtKB">
        <authorList>
            <consortium name="WormBaseParasite"/>
        </authorList>
    </citation>
    <scope>IDENTIFICATION</scope>
</reference>
<feature type="transmembrane region" description="Helical" evidence="1">
    <location>
        <begin position="2566"/>
        <end position="2588"/>
    </location>
</feature>
<dbReference type="Proteomes" id="UP000046393">
    <property type="component" value="Unplaced"/>
</dbReference>
<feature type="transmembrane region" description="Helical" evidence="1">
    <location>
        <begin position="1950"/>
        <end position="1970"/>
    </location>
</feature>
<feature type="transmembrane region" description="Helical" evidence="1">
    <location>
        <begin position="2649"/>
        <end position="2667"/>
    </location>
</feature>
<feature type="transmembrane region" description="Helical" evidence="1">
    <location>
        <begin position="2808"/>
        <end position="2827"/>
    </location>
</feature>
<feature type="transmembrane region" description="Helical" evidence="1">
    <location>
        <begin position="1311"/>
        <end position="1333"/>
    </location>
</feature>
<feature type="transmembrane region" description="Helical" evidence="1">
    <location>
        <begin position="1138"/>
        <end position="1159"/>
    </location>
</feature>
<feature type="transmembrane region" description="Helical" evidence="1">
    <location>
        <begin position="1924"/>
        <end position="1943"/>
    </location>
</feature>
<feature type="transmembrane region" description="Helical" evidence="1">
    <location>
        <begin position="1097"/>
        <end position="1117"/>
    </location>
</feature>
<feature type="transmembrane region" description="Helical" evidence="1">
    <location>
        <begin position="1831"/>
        <end position="1849"/>
    </location>
</feature>
<feature type="transmembrane region" description="Helical" evidence="1">
    <location>
        <begin position="2730"/>
        <end position="2751"/>
    </location>
</feature>
<feature type="chain" id="PRO_5007419355" evidence="2">
    <location>
        <begin position="24"/>
        <end position="2939"/>
    </location>
</feature>
<feature type="transmembrane region" description="Helical" evidence="1">
    <location>
        <begin position="2771"/>
        <end position="2788"/>
    </location>
</feature>
<evidence type="ECO:0000313" key="4">
    <source>
        <dbReference type="Proteomes" id="UP000046393"/>
    </source>
</evidence>